<dbReference type="Proteomes" id="UP000235965">
    <property type="component" value="Unassembled WGS sequence"/>
</dbReference>
<accession>A0A2J7R9A0</accession>
<protein>
    <submittedName>
        <fullName evidence="1">Uncharacterized protein</fullName>
    </submittedName>
</protein>
<dbReference type="EMBL" id="NEVH01006600">
    <property type="protein sequence ID" value="PNF37404.1"/>
    <property type="molecule type" value="Genomic_DNA"/>
</dbReference>
<dbReference type="InParanoid" id="A0A2J7R9A0"/>
<proteinExistence type="predicted"/>
<keyword evidence="2" id="KW-1185">Reference proteome</keyword>
<organism evidence="1 2">
    <name type="scientific">Cryptotermes secundus</name>
    <dbReference type="NCBI Taxonomy" id="105785"/>
    <lineage>
        <taxon>Eukaryota</taxon>
        <taxon>Metazoa</taxon>
        <taxon>Ecdysozoa</taxon>
        <taxon>Arthropoda</taxon>
        <taxon>Hexapoda</taxon>
        <taxon>Insecta</taxon>
        <taxon>Pterygota</taxon>
        <taxon>Neoptera</taxon>
        <taxon>Polyneoptera</taxon>
        <taxon>Dictyoptera</taxon>
        <taxon>Blattodea</taxon>
        <taxon>Blattoidea</taxon>
        <taxon>Termitoidae</taxon>
        <taxon>Kalotermitidae</taxon>
        <taxon>Cryptotermitinae</taxon>
        <taxon>Cryptotermes</taxon>
    </lineage>
</organism>
<dbReference type="AlphaFoldDB" id="A0A2J7R9A0"/>
<reference evidence="1 2" key="1">
    <citation type="submission" date="2017-12" db="EMBL/GenBank/DDBJ databases">
        <title>Hemimetabolous genomes reveal molecular basis of termite eusociality.</title>
        <authorList>
            <person name="Harrison M.C."/>
            <person name="Jongepier E."/>
            <person name="Robertson H.M."/>
            <person name="Arning N."/>
            <person name="Bitard-Feildel T."/>
            <person name="Chao H."/>
            <person name="Childers C.P."/>
            <person name="Dinh H."/>
            <person name="Doddapaneni H."/>
            <person name="Dugan S."/>
            <person name="Gowin J."/>
            <person name="Greiner C."/>
            <person name="Han Y."/>
            <person name="Hu H."/>
            <person name="Hughes D.S.T."/>
            <person name="Huylmans A.-K."/>
            <person name="Kemena C."/>
            <person name="Kremer L.P.M."/>
            <person name="Lee S.L."/>
            <person name="Lopez-Ezquerra A."/>
            <person name="Mallet L."/>
            <person name="Monroy-Kuhn J.M."/>
            <person name="Moser A."/>
            <person name="Murali S.C."/>
            <person name="Muzny D.M."/>
            <person name="Otani S."/>
            <person name="Piulachs M.-D."/>
            <person name="Poelchau M."/>
            <person name="Qu J."/>
            <person name="Schaub F."/>
            <person name="Wada-Katsumata A."/>
            <person name="Worley K.C."/>
            <person name="Xie Q."/>
            <person name="Ylla G."/>
            <person name="Poulsen M."/>
            <person name="Gibbs R.A."/>
            <person name="Schal C."/>
            <person name="Richards S."/>
            <person name="Belles X."/>
            <person name="Korb J."/>
            <person name="Bornberg-Bauer E."/>
        </authorList>
    </citation>
    <scope>NUCLEOTIDE SEQUENCE [LARGE SCALE GENOMIC DNA]</scope>
    <source>
        <tissue evidence="1">Whole body</tissue>
    </source>
</reference>
<comment type="caution">
    <text evidence="1">The sequence shown here is derived from an EMBL/GenBank/DDBJ whole genome shotgun (WGS) entry which is preliminary data.</text>
</comment>
<name>A0A2J7R9A0_9NEOP</name>
<evidence type="ECO:0000313" key="2">
    <source>
        <dbReference type="Proteomes" id="UP000235965"/>
    </source>
</evidence>
<sequence length="244" mass="28541">RIKLNETKSTYMNFTNQKLHQRSISLNGVRIPPANTAKYLGMTLDAKLRWKEHIKKKQKELQIKFRKMNWLIGRRSELSMYKLLLYKQMLRPVWRPTMGMCKTMQHRSNLTIMEQGECSCAYRFSCEKHWEDLGADARPGLERSVDKKLPNTTEERKTAVGIVTDWTIERSEFESRKNCGDRETVIARLCPHATIEEVLQVAFSVDPLQGYMIRPRRFSSARAVQMWSANQRTKEAEDPFPGNV</sequence>
<feature type="non-terminal residue" evidence="1">
    <location>
        <position position="1"/>
    </location>
</feature>
<gene>
    <name evidence="1" type="ORF">B7P43_G16017</name>
</gene>
<evidence type="ECO:0000313" key="1">
    <source>
        <dbReference type="EMBL" id="PNF37404.1"/>
    </source>
</evidence>